<evidence type="ECO:0000256" key="1">
    <source>
        <dbReference type="ARBA" id="ARBA00005854"/>
    </source>
</evidence>
<name>A0ABS2TG28_9ACTO</name>
<dbReference type="Proteomes" id="UP000705983">
    <property type="component" value="Unassembled WGS sequence"/>
</dbReference>
<dbReference type="EMBL" id="JAFFJS010000004">
    <property type="protein sequence ID" value="MBM9433596.1"/>
    <property type="molecule type" value="Genomic_DNA"/>
</dbReference>
<dbReference type="InterPro" id="IPR050857">
    <property type="entry name" value="D-2-hydroxyacid_DH"/>
</dbReference>
<dbReference type="Pfam" id="PF00389">
    <property type="entry name" value="2-Hacid_dh"/>
    <property type="match status" value="1"/>
</dbReference>
<dbReference type="InterPro" id="IPR029752">
    <property type="entry name" value="D-isomer_DH_CS1"/>
</dbReference>
<keyword evidence="9" id="KW-1185">Reference proteome</keyword>
<dbReference type="SUPFAM" id="SSF51735">
    <property type="entry name" value="NAD(P)-binding Rossmann-fold domains"/>
    <property type="match status" value="1"/>
</dbReference>
<evidence type="ECO:0000259" key="7">
    <source>
        <dbReference type="Pfam" id="PF02826"/>
    </source>
</evidence>
<keyword evidence="3 5" id="KW-0560">Oxidoreductase</keyword>
<organism evidence="8 9">
    <name type="scientific">Flaviflexus equikiangi</name>
    <dbReference type="NCBI Taxonomy" id="2758573"/>
    <lineage>
        <taxon>Bacteria</taxon>
        <taxon>Bacillati</taxon>
        <taxon>Actinomycetota</taxon>
        <taxon>Actinomycetes</taxon>
        <taxon>Actinomycetales</taxon>
        <taxon>Actinomycetaceae</taxon>
        <taxon>Flaviflexus</taxon>
    </lineage>
</organism>
<keyword evidence="4" id="KW-0520">NAD</keyword>
<keyword evidence="2" id="KW-0028">Amino-acid biosynthesis</keyword>
<evidence type="ECO:0000313" key="8">
    <source>
        <dbReference type="EMBL" id="MBM9433596.1"/>
    </source>
</evidence>
<evidence type="ECO:0000256" key="2">
    <source>
        <dbReference type="ARBA" id="ARBA00022605"/>
    </source>
</evidence>
<dbReference type="InterPro" id="IPR006140">
    <property type="entry name" value="D-isomer_DH_NAD-bd"/>
</dbReference>
<sequence>MKVLIASDGFLTDSVLTEALTNELPDVDISRIASTWPTPPFGDVGEVIEALGDEDELIEALRGCEAVISHTFPFTEKVIAASPDLKLITICRGGPVNVNIEAATKHGVMVSYAPGRNARATAEHSVAMLLAAARQIAHRHREVVDGEWGSDYYLFDNAGQEIGSSTVGVIGYGAIGSRVAGIMAAFGARVLVFDPFKEMGVDGDVEFVSLDDLLAQSDFVTIHARVTDDNKHMINAETLSAMKKGAIFVNCARGSLVDYDAVCDAIDSGHLRGAAFDCLPEEPLPADHRLLRTPNITFTPHLAGASQEASQVAARIGSADIAAFARGELPTFLANPEVTDTLGR</sequence>
<dbReference type="PANTHER" id="PTHR42789:SF1">
    <property type="entry name" value="D-ISOMER SPECIFIC 2-HYDROXYACID DEHYDROGENASE FAMILY PROTEIN (AFU_ORTHOLOGUE AFUA_6G10090)"/>
    <property type="match status" value="1"/>
</dbReference>
<accession>A0ABS2TG28</accession>
<dbReference type="CDD" id="cd12171">
    <property type="entry name" value="2-Hacid_dh_10"/>
    <property type="match status" value="1"/>
</dbReference>
<evidence type="ECO:0000256" key="5">
    <source>
        <dbReference type="RuleBase" id="RU003719"/>
    </source>
</evidence>
<evidence type="ECO:0000313" key="9">
    <source>
        <dbReference type="Proteomes" id="UP000705983"/>
    </source>
</evidence>
<protein>
    <submittedName>
        <fullName evidence="8">2-hydroxyacid dehydrogenase</fullName>
    </submittedName>
</protein>
<dbReference type="InterPro" id="IPR036291">
    <property type="entry name" value="NAD(P)-bd_dom_sf"/>
</dbReference>
<comment type="caution">
    <text evidence="8">The sequence shown here is derived from an EMBL/GenBank/DDBJ whole genome shotgun (WGS) entry which is preliminary data.</text>
</comment>
<feature type="domain" description="D-isomer specific 2-hydroxyacid dehydrogenase catalytic" evidence="6">
    <location>
        <begin position="53"/>
        <end position="333"/>
    </location>
</feature>
<feature type="domain" description="D-isomer specific 2-hydroxyacid dehydrogenase NAD-binding" evidence="7">
    <location>
        <begin position="126"/>
        <end position="303"/>
    </location>
</feature>
<evidence type="ECO:0000256" key="3">
    <source>
        <dbReference type="ARBA" id="ARBA00023002"/>
    </source>
</evidence>
<dbReference type="RefSeq" id="WP_187996811.1">
    <property type="nucleotide sequence ID" value="NZ_JACEXG010000004.1"/>
</dbReference>
<comment type="similarity">
    <text evidence="1 5">Belongs to the D-isomer specific 2-hydroxyacid dehydrogenase family.</text>
</comment>
<evidence type="ECO:0000256" key="4">
    <source>
        <dbReference type="ARBA" id="ARBA00023027"/>
    </source>
</evidence>
<dbReference type="Gene3D" id="3.40.50.720">
    <property type="entry name" value="NAD(P)-binding Rossmann-like Domain"/>
    <property type="match status" value="2"/>
</dbReference>
<reference evidence="9" key="1">
    <citation type="submission" date="2021-02" db="EMBL/GenBank/DDBJ databases">
        <title>Leucobacter sp. CX169.</title>
        <authorList>
            <person name="Cheng Y."/>
        </authorList>
    </citation>
    <scope>NUCLEOTIDE SEQUENCE [LARGE SCALE GENOMIC DNA]</scope>
    <source>
        <strain evidence="9">JY899</strain>
    </source>
</reference>
<evidence type="ECO:0000259" key="6">
    <source>
        <dbReference type="Pfam" id="PF00389"/>
    </source>
</evidence>
<dbReference type="PROSITE" id="PS00065">
    <property type="entry name" value="D_2_HYDROXYACID_DH_1"/>
    <property type="match status" value="1"/>
</dbReference>
<dbReference type="Pfam" id="PF02826">
    <property type="entry name" value="2-Hacid_dh_C"/>
    <property type="match status" value="1"/>
</dbReference>
<dbReference type="SUPFAM" id="SSF52283">
    <property type="entry name" value="Formate/glycerate dehydrogenase catalytic domain-like"/>
    <property type="match status" value="1"/>
</dbReference>
<dbReference type="InterPro" id="IPR029753">
    <property type="entry name" value="D-isomer_DH_CS"/>
</dbReference>
<proteinExistence type="inferred from homology"/>
<gene>
    <name evidence="8" type="ORF">JVW63_07790</name>
</gene>
<dbReference type="InterPro" id="IPR006139">
    <property type="entry name" value="D-isomer_2_OHA_DH_cat_dom"/>
</dbReference>
<dbReference type="PANTHER" id="PTHR42789">
    <property type="entry name" value="D-ISOMER SPECIFIC 2-HYDROXYACID DEHYDROGENASE FAMILY PROTEIN (AFU_ORTHOLOGUE AFUA_6G10090)"/>
    <property type="match status" value="1"/>
</dbReference>
<dbReference type="PROSITE" id="PS00671">
    <property type="entry name" value="D_2_HYDROXYACID_DH_3"/>
    <property type="match status" value="1"/>
</dbReference>